<reference evidence="5" key="1">
    <citation type="submission" date="2024-06" db="EMBL/GenBank/DDBJ databases">
        <authorList>
            <person name="Liu X."/>
            <person name="Lenzi L."/>
            <person name="Haldenby T S."/>
            <person name="Uol C."/>
        </authorList>
    </citation>
    <scope>NUCLEOTIDE SEQUENCE</scope>
</reference>
<name>A0AAV2T769_CALDB</name>
<dbReference type="SMART" id="SM00034">
    <property type="entry name" value="CLECT"/>
    <property type="match status" value="1"/>
</dbReference>
<evidence type="ECO:0000256" key="3">
    <source>
        <dbReference type="SAM" id="Phobius"/>
    </source>
</evidence>
<dbReference type="InterPro" id="IPR035976">
    <property type="entry name" value="Sushi/SCR/CCP_sf"/>
</dbReference>
<evidence type="ECO:0000313" key="6">
    <source>
        <dbReference type="Proteomes" id="UP001497525"/>
    </source>
</evidence>
<dbReference type="InterPro" id="IPR016187">
    <property type="entry name" value="CTDL_fold"/>
</dbReference>
<keyword evidence="3" id="KW-1133">Transmembrane helix</keyword>
<dbReference type="Pfam" id="PF00059">
    <property type="entry name" value="Lectin_C"/>
    <property type="match status" value="1"/>
</dbReference>
<keyword evidence="3" id="KW-0472">Membrane</keyword>
<dbReference type="SUPFAM" id="SSF56436">
    <property type="entry name" value="C-type lectin-like"/>
    <property type="match status" value="1"/>
</dbReference>
<dbReference type="CDD" id="cd00037">
    <property type="entry name" value="CLECT"/>
    <property type="match status" value="1"/>
</dbReference>
<dbReference type="InterPro" id="IPR016186">
    <property type="entry name" value="C-type_lectin-like/link_sf"/>
</dbReference>
<dbReference type="PROSITE" id="PS50041">
    <property type="entry name" value="C_TYPE_LECTIN_2"/>
    <property type="match status" value="1"/>
</dbReference>
<evidence type="ECO:0000259" key="4">
    <source>
        <dbReference type="PROSITE" id="PS50041"/>
    </source>
</evidence>
<comment type="caution">
    <text evidence="5">The sequence shown here is derived from an EMBL/GenBank/DDBJ whole genome shotgun (WGS) entry which is preliminary data.</text>
</comment>
<keyword evidence="2" id="KW-1015">Disulfide bond</keyword>
<dbReference type="Pfam" id="PF00084">
    <property type="entry name" value="Sushi"/>
    <property type="match status" value="1"/>
</dbReference>
<accession>A0AAV2T769</accession>
<dbReference type="Proteomes" id="UP001497525">
    <property type="component" value="Unassembled WGS sequence"/>
</dbReference>
<gene>
    <name evidence="5" type="ORF">CDAUBV1_LOCUS3332</name>
</gene>
<organism evidence="5 6">
    <name type="scientific">Calicophoron daubneyi</name>
    <name type="common">Rumen fluke</name>
    <name type="synonym">Paramphistomum daubneyi</name>
    <dbReference type="NCBI Taxonomy" id="300641"/>
    <lineage>
        <taxon>Eukaryota</taxon>
        <taxon>Metazoa</taxon>
        <taxon>Spiralia</taxon>
        <taxon>Lophotrochozoa</taxon>
        <taxon>Platyhelminthes</taxon>
        <taxon>Trematoda</taxon>
        <taxon>Digenea</taxon>
        <taxon>Plagiorchiida</taxon>
        <taxon>Pronocephalata</taxon>
        <taxon>Paramphistomoidea</taxon>
        <taxon>Paramphistomidae</taxon>
        <taxon>Calicophoron</taxon>
    </lineage>
</organism>
<dbReference type="Gene3D" id="2.10.70.10">
    <property type="entry name" value="Complement Module, domain 1"/>
    <property type="match status" value="1"/>
</dbReference>
<dbReference type="CDD" id="cd00033">
    <property type="entry name" value="CCP"/>
    <property type="match status" value="1"/>
</dbReference>
<keyword evidence="1" id="KW-0732">Signal</keyword>
<evidence type="ECO:0000256" key="1">
    <source>
        <dbReference type="ARBA" id="ARBA00022729"/>
    </source>
</evidence>
<feature type="domain" description="C-type lectin" evidence="4">
    <location>
        <begin position="80"/>
        <end position="199"/>
    </location>
</feature>
<proteinExistence type="predicted"/>
<keyword evidence="3" id="KW-0812">Transmembrane</keyword>
<dbReference type="Gene3D" id="3.10.100.10">
    <property type="entry name" value="Mannose-Binding Protein A, subunit A"/>
    <property type="match status" value="1"/>
</dbReference>
<protein>
    <recommendedName>
        <fullName evidence="4">C-type lectin domain-containing protein</fullName>
    </recommendedName>
</protein>
<evidence type="ECO:0000313" key="5">
    <source>
        <dbReference type="EMBL" id="CAL5131158.1"/>
    </source>
</evidence>
<dbReference type="EMBL" id="CAXLJL010000079">
    <property type="protein sequence ID" value="CAL5131158.1"/>
    <property type="molecule type" value="Genomic_DNA"/>
</dbReference>
<dbReference type="SUPFAM" id="SSF57535">
    <property type="entry name" value="Complement control module/SCR domain"/>
    <property type="match status" value="1"/>
</dbReference>
<dbReference type="InterPro" id="IPR001304">
    <property type="entry name" value="C-type_lectin-like"/>
</dbReference>
<dbReference type="AlphaFoldDB" id="A0AAV2T769"/>
<feature type="transmembrane region" description="Helical" evidence="3">
    <location>
        <begin position="475"/>
        <end position="496"/>
    </location>
</feature>
<dbReference type="InterPro" id="IPR000436">
    <property type="entry name" value="Sushi_SCR_CCP_dom"/>
</dbReference>
<sequence>MPVSSTSDQRGQMSLLNVGRKSAWIDCRIRVKEEWRVVLTPMSSARGWFILWSASLVVIQLCAADSTSNLCDDGWKYSPPAGKCYKALQNKPLSWADSQSQCNENKAGARLIELHDMEEVEKFIDLFPSTATVKMWVGASRTSGQFPFTWKNTGMEVNTNDYDWSGGMGEGNCLEFEYTDRSRTIKNTECTFLRESYCEFDGPKCEPDNSGTEKFSSEEMEYSPDRPYPGNSFSVVCKKGYKTVDPANSDVSCSLDQSQKSASKIKFIPGSLPKCAIIRCNGSSLSQPNVTMVSAENHDKDKRHTNSSEEDFYNFGNIITLACNEGLTFADRAIKKQVRCDLAQNNLQEGEFVGYLGTQLPIPECIAATCRYEEVVVAQETHMNSTFIITKPGENPVNATELEKLPYPVKTSIQFFCVDGYQSISKKQDFVIKCDESGSWLPQVAPCIPIIGAVNKSITGRFSGNTVESDNARQLASLVIAIICVLLGLIVILDLITIGRDVKSLKTNIGLNRQLIRARQKDKSNRKNIRAQFVGAANLEDRVCERNIP</sequence>
<evidence type="ECO:0000256" key="2">
    <source>
        <dbReference type="ARBA" id="ARBA00023157"/>
    </source>
</evidence>